<dbReference type="eggNOG" id="COG3314">
    <property type="taxonomic scope" value="Bacteria"/>
</dbReference>
<keyword evidence="1" id="KW-1133">Transmembrane helix</keyword>
<dbReference type="Proteomes" id="UP000028542">
    <property type="component" value="Unassembled WGS sequence"/>
</dbReference>
<protein>
    <recommendedName>
        <fullName evidence="4">Sporulation integral membrane protein YlbJ</fullName>
    </recommendedName>
</protein>
<dbReference type="InterPro" id="IPR014226">
    <property type="entry name" value="Spore_IM_YlbJ"/>
</dbReference>
<evidence type="ECO:0008006" key="4">
    <source>
        <dbReference type="Google" id="ProtNLM"/>
    </source>
</evidence>
<feature type="transmembrane region" description="Helical" evidence="1">
    <location>
        <begin position="139"/>
        <end position="158"/>
    </location>
</feature>
<keyword evidence="1" id="KW-0472">Membrane</keyword>
<reference evidence="2 3" key="1">
    <citation type="submission" date="2014-07" db="EMBL/GenBank/DDBJ databases">
        <title>Draft genome of Clostridium sulfidigenes 113A isolated from sediments associated with methane hydrate from Krishna Godavari basin.</title>
        <authorList>
            <person name="Honkalas V.S."/>
            <person name="Dabir A.P."/>
            <person name="Arora P."/>
            <person name="Dhakephalkar P.K."/>
        </authorList>
    </citation>
    <scope>NUCLEOTIDE SEQUENCE [LARGE SCALE GENOMIC DNA]</scope>
    <source>
        <strain evidence="2 3">113A</strain>
    </source>
</reference>
<feature type="transmembrane region" description="Helical" evidence="1">
    <location>
        <begin position="26"/>
        <end position="45"/>
    </location>
</feature>
<dbReference type="EMBL" id="JPMD01000023">
    <property type="protein sequence ID" value="KEZ86370.1"/>
    <property type="molecule type" value="Genomic_DNA"/>
</dbReference>
<evidence type="ECO:0000313" key="3">
    <source>
        <dbReference type="Proteomes" id="UP000028542"/>
    </source>
</evidence>
<keyword evidence="1" id="KW-0812">Transmembrane</keyword>
<feature type="transmembrane region" description="Helical" evidence="1">
    <location>
        <begin position="5"/>
        <end position="20"/>
    </location>
</feature>
<feature type="transmembrane region" description="Helical" evidence="1">
    <location>
        <begin position="164"/>
        <end position="184"/>
    </location>
</feature>
<organism evidence="2 3">
    <name type="scientific">Clostridium sulfidigenes</name>
    <dbReference type="NCBI Taxonomy" id="318464"/>
    <lineage>
        <taxon>Bacteria</taxon>
        <taxon>Bacillati</taxon>
        <taxon>Bacillota</taxon>
        <taxon>Clostridia</taxon>
        <taxon>Eubacteriales</taxon>
        <taxon>Clostridiaceae</taxon>
        <taxon>Clostridium</taxon>
    </lineage>
</organism>
<name>A0A084JBN6_9CLOT</name>
<dbReference type="AlphaFoldDB" id="A0A084JBN6"/>
<evidence type="ECO:0000313" key="2">
    <source>
        <dbReference type="EMBL" id="KEZ86370.1"/>
    </source>
</evidence>
<gene>
    <name evidence="2" type="ORF">IO99_09820</name>
</gene>
<feature type="transmembrane region" description="Helical" evidence="1">
    <location>
        <begin position="328"/>
        <end position="350"/>
    </location>
</feature>
<sequence length="392" mass="43636">MKALFFIVIALIIFLIYLLFRKSSKNLLLTTIFSLLIIYIILNPKDCIAFTINGAKLFFYSVFPSLFPFLVIVNLIFSFGGIEIYSKFLGKILCTPLRLPKECSVVILASLFCGYPLGSRYACELYERKVIDKPTFERLLNIATNGSPLFIIGTVGTAMLHSAFLGYILLISNALSCIVMGLILPTKKTNKYTIYSNSSVAATQIKESLNFGVAMKNALEDATKTCLSIGSFVVIFSVIINIIKSSGIYHTALISLCSSGIINYNLLDGIFLGFIEITNGCNIVATSPLTLNIKILICSFLIGFSGLSITFQVYSFVYKYKVSMKKYILLKVVQGIICTLITLLFLKLPFSLVNQETFFINNTMLSSKPGFLVLLIFIFSIPVIFKKLRDCF</sequence>
<dbReference type="NCBIfam" id="TIGR02871">
    <property type="entry name" value="spore_ylbJ"/>
    <property type="match status" value="1"/>
</dbReference>
<accession>A0A084JBN6</accession>
<feature type="transmembrane region" description="Helical" evidence="1">
    <location>
        <begin position="57"/>
        <end position="79"/>
    </location>
</feature>
<feature type="transmembrane region" description="Helical" evidence="1">
    <location>
        <begin position="370"/>
        <end position="388"/>
    </location>
</feature>
<feature type="transmembrane region" description="Helical" evidence="1">
    <location>
        <begin position="225"/>
        <end position="243"/>
    </location>
</feature>
<comment type="caution">
    <text evidence="2">The sequence shown here is derived from an EMBL/GenBank/DDBJ whole genome shotgun (WGS) entry which is preliminary data.</text>
</comment>
<dbReference type="STRING" id="318464.IO99_09820"/>
<dbReference type="RefSeq" id="WP_035132731.1">
    <property type="nucleotide sequence ID" value="NZ_JPMD01000023.1"/>
</dbReference>
<evidence type="ECO:0000256" key="1">
    <source>
        <dbReference type="SAM" id="Phobius"/>
    </source>
</evidence>
<keyword evidence="3" id="KW-1185">Reference proteome</keyword>
<proteinExistence type="predicted"/>
<feature type="transmembrane region" description="Helical" evidence="1">
    <location>
        <begin position="293"/>
        <end position="316"/>
    </location>
</feature>